<dbReference type="RefSeq" id="WP_182704286.1">
    <property type="nucleotide sequence ID" value="NZ_JACJII010000001.1"/>
</dbReference>
<dbReference type="AlphaFoldDB" id="A0A7W3MUM7"/>
<keyword evidence="4" id="KW-1185">Reference proteome</keyword>
<dbReference type="Pfam" id="PF01243">
    <property type="entry name" value="PNPOx_N"/>
    <property type="match status" value="1"/>
</dbReference>
<sequence>MPTTELDARYSSEDATATAWDEGRAELERAELYWLSTVRPDGRPHVTPLIAVWMDDALYFSTGPQERKARNLAANPHCVLTTGTNRNEGLDVVLEGRADRVTDEGRLKRLADAFVAKYGEEWRFEVRDGAFWQSAGGTAWVFAVAPVKAFGFGKGDVYSQTRWTFPGP</sequence>
<dbReference type="InterPro" id="IPR011576">
    <property type="entry name" value="Pyridox_Oxase_N"/>
</dbReference>
<dbReference type="EMBL" id="JACJII010000001">
    <property type="protein sequence ID" value="MBA9002169.1"/>
    <property type="molecule type" value="Genomic_DNA"/>
</dbReference>
<dbReference type="SUPFAM" id="SSF50475">
    <property type="entry name" value="FMN-binding split barrel"/>
    <property type="match status" value="1"/>
</dbReference>
<dbReference type="Proteomes" id="UP000539313">
    <property type="component" value="Unassembled WGS sequence"/>
</dbReference>
<dbReference type="GO" id="GO:0005829">
    <property type="term" value="C:cytosol"/>
    <property type="evidence" value="ECO:0007669"/>
    <property type="project" value="TreeGrafter"/>
</dbReference>
<evidence type="ECO:0000256" key="1">
    <source>
        <dbReference type="ARBA" id="ARBA00023002"/>
    </source>
</evidence>
<dbReference type="PANTHER" id="PTHR35176:SF4">
    <property type="entry name" value="PYRIDOXAMINE 5'-PHOSPHATE OXIDASE-RELATED FMN-BINDING"/>
    <property type="match status" value="1"/>
</dbReference>
<evidence type="ECO:0000313" key="4">
    <source>
        <dbReference type="Proteomes" id="UP000539313"/>
    </source>
</evidence>
<evidence type="ECO:0000259" key="2">
    <source>
        <dbReference type="Pfam" id="PF01243"/>
    </source>
</evidence>
<reference evidence="3 4" key="1">
    <citation type="submission" date="2020-08" db="EMBL/GenBank/DDBJ databases">
        <title>Sequencing the genomes of 1000 actinobacteria strains.</title>
        <authorList>
            <person name="Klenk H.-P."/>
        </authorList>
    </citation>
    <scope>NUCLEOTIDE SEQUENCE [LARGE SCALE GENOMIC DNA]</scope>
    <source>
        <strain evidence="3 4">DSM 45823</strain>
    </source>
</reference>
<proteinExistence type="predicted"/>
<organism evidence="3 4">
    <name type="scientific">Thermomonospora cellulosilytica</name>
    <dbReference type="NCBI Taxonomy" id="1411118"/>
    <lineage>
        <taxon>Bacteria</taxon>
        <taxon>Bacillati</taxon>
        <taxon>Actinomycetota</taxon>
        <taxon>Actinomycetes</taxon>
        <taxon>Streptosporangiales</taxon>
        <taxon>Thermomonosporaceae</taxon>
        <taxon>Thermomonospora</taxon>
    </lineage>
</organism>
<comment type="caution">
    <text evidence="3">The sequence shown here is derived from an EMBL/GenBank/DDBJ whole genome shotgun (WGS) entry which is preliminary data.</text>
</comment>
<gene>
    <name evidence="3" type="ORF">HNR21_001051</name>
</gene>
<keyword evidence="1" id="KW-0560">Oxidoreductase</keyword>
<name>A0A7W3MUM7_9ACTN</name>
<dbReference type="GO" id="GO:0070967">
    <property type="term" value="F:coenzyme F420 binding"/>
    <property type="evidence" value="ECO:0007669"/>
    <property type="project" value="TreeGrafter"/>
</dbReference>
<evidence type="ECO:0000313" key="3">
    <source>
        <dbReference type="EMBL" id="MBA9002169.1"/>
    </source>
</evidence>
<protein>
    <submittedName>
        <fullName evidence="3">PPOX class probable F420-dependent enzyme</fullName>
    </submittedName>
</protein>
<accession>A0A7W3MUM7</accession>
<dbReference type="InterPro" id="IPR052019">
    <property type="entry name" value="F420H2_bilvrd_red/Heme_oxyg"/>
</dbReference>
<feature type="domain" description="Pyridoxamine 5'-phosphate oxidase N-terminal" evidence="2">
    <location>
        <begin position="21"/>
        <end position="122"/>
    </location>
</feature>
<dbReference type="InterPro" id="IPR012349">
    <property type="entry name" value="Split_barrel_FMN-bd"/>
</dbReference>
<dbReference type="Gene3D" id="2.30.110.10">
    <property type="entry name" value="Electron Transport, Fmn-binding Protein, Chain A"/>
    <property type="match status" value="1"/>
</dbReference>
<dbReference type="GO" id="GO:0016627">
    <property type="term" value="F:oxidoreductase activity, acting on the CH-CH group of donors"/>
    <property type="evidence" value="ECO:0007669"/>
    <property type="project" value="TreeGrafter"/>
</dbReference>
<dbReference type="PANTHER" id="PTHR35176">
    <property type="entry name" value="HEME OXYGENASE HI_0854-RELATED"/>
    <property type="match status" value="1"/>
</dbReference>